<keyword evidence="4" id="KW-1185">Reference proteome</keyword>
<evidence type="ECO:0000313" key="3">
    <source>
        <dbReference type="EMBL" id="KNE96825.1"/>
    </source>
</evidence>
<dbReference type="AlphaFoldDB" id="A0A0L0VC17"/>
<dbReference type="SUPFAM" id="SSF53098">
    <property type="entry name" value="Ribonuclease H-like"/>
    <property type="match status" value="1"/>
</dbReference>
<dbReference type="GO" id="GO:0046983">
    <property type="term" value="F:protein dimerization activity"/>
    <property type="evidence" value="ECO:0007669"/>
    <property type="project" value="InterPro"/>
</dbReference>
<evidence type="ECO:0000259" key="2">
    <source>
        <dbReference type="Pfam" id="PF05699"/>
    </source>
</evidence>
<feature type="domain" description="HAT C-terminal dimerisation" evidence="2">
    <location>
        <begin position="48"/>
        <end position="117"/>
    </location>
</feature>
<feature type="compositionally biased region" description="Polar residues" evidence="1">
    <location>
        <begin position="1"/>
        <end position="18"/>
    </location>
</feature>
<gene>
    <name evidence="3" type="ORF">PSTG_09960</name>
</gene>
<feature type="region of interest" description="Disordered" evidence="1">
    <location>
        <begin position="1"/>
        <end position="27"/>
    </location>
</feature>
<protein>
    <recommendedName>
        <fullName evidence="2">HAT C-terminal dimerisation domain-containing protein</fullName>
    </recommendedName>
</protein>
<dbReference type="InterPro" id="IPR012337">
    <property type="entry name" value="RNaseH-like_sf"/>
</dbReference>
<evidence type="ECO:0000256" key="1">
    <source>
        <dbReference type="SAM" id="MobiDB-lite"/>
    </source>
</evidence>
<sequence>MWENQYKSSAQPTTKSNPQPKPQTGVLAGVSGASEVRTGNAATDPLTMWLSGGLNLDDKGQPVNPLKWWMNQGCAGNTHGGLLQMALDVLRCPATTVDVERSFNFGRDYASVRRHRLSASSLTRGMTVAFYSKNGMIPSGVLQRWKIDQRKNKKSSKGKQPEIICEVDSTQSGTRVPAFLGAGAGAGIQFGSDFRVVPAPATGTQVPGAIPNW</sequence>
<dbReference type="EMBL" id="AJIL01000077">
    <property type="protein sequence ID" value="KNE96825.1"/>
    <property type="molecule type" value="Genomic_DNA"/>
</dbReference>
<dbReference type="Pfam" id="PF05699">
    <property type="entry name" value="Dimer_Tnp_hAT"/>
    <property type="match status" value="1"/>
</dbReference>
<organism evidence="3 4">
    <name type="scientific">Puccinia striiformis f. sp. tritici PST-78</name>
    <dbReference type="NCBI Taxonomy" id="1165861"/>
    <lineage>
        <taxon>Eukaryota</taxon>
        <taxon>Fungi</taxon>
        <taxon>Dikarya</taxon>
        <taxon>Basidiomycota</taxon>
        <taxon>Pucciniomycotina</taxon>
        <taxon>Pucciniomycetes</taxon>
        <taxon>Pucciniales</taxon>
        <taxon>Pucciniaceae</taxon>
        <taxon>Puccinia</taxon>
    </lineage>
</organism>
<dbReference type="InterPro" id="IPR008906">
    <property type="entry name" value="HATC_C_dom"/>
</dbReference>
<dbReference type="Proteomes" id="UP000054564">
    <property type="component" value="Unassembled WGS sequence"/>
</dbReference>
<evidence type="ECO:0000313" key="4">
    <source>
        <dbReference type="Proteomes" id="UP000054564"/>
    </source>
</evidence>
<reference evidence="4" key="1">
    <citation type="submission" date="2014-03" db="EMBL/GenBank/DDBJ databases">
        <title>The Genome Sequence of Puccinia striiformis f. sp. tritici PST-78.</title>
        <authorList>
            <consortium name="The Broad Institute Genome Sequencing Platform"/>
            <person name="Cuomo C."/>
            <person name="Hulbert S."/>
            <person name="Chen X."/>
            <person name="Walker B."/>
            <person name="Young S.K."/>
            <person name="Zeng Q."/>
            <person name="Gargeya S."/>
            <person name="Fitzgerald M."/>
            <person name="Haas B."/>
            <person name="Abouelleil A."/>
            <person name="Alvarado L."/>
            <person name="Arachchi H.M."/>
            <person name="Berlin A.M."/>
            <person name="Chapman S.B."/>
            <person name="Goldberg J."/>
            <person name="Griggs A."/>
            <person name="Gujja S."/>
            <person name="Hansen M."/>
            <person name="Howarth C."/>
            <person name="Imamovic A."/>
            <person name="Larimer J."/>
            <person name="McCowan C."/>
            <person name="Montmayeur A."/>
            <person name="Murphy C."/>
            <person name="Neiman D."/>
            <person name="Pearson M."/>
            <person name="Priest M."/>
            <person name="Roberts A."/>
            <person name="Saif S."/>
            <person name="Shea T."/>
            <person name="Sisk P."/>
            <person name="Sykes S."/>
            <person name="Wortman J."/>
            <person name="Nusbaum C."/>
            <person name="Birren B."/>
        </authorList>
    </citation>
    <scope>NUCLEOTIDE SEQUENCE [LARGE SCALE GENOMIC DNA]</scope>
    <source>
        <strain evidence="4">race PST-78</strain>
    </source>
</reference>
<name>A0A0L0VC17_9BASI</name>
<proteinExistence type="predicted"/>
<accession>A0A0L0VC17</accession>
<comment type="caution">
    <text evidence="3">The sequence shown here is derived from an EMBL/GenBank/DDBJ whole genome shotgun (WGS) entry which is preliminary data.</text>
</comment>